<name>A0AAV7LTU0_PLEWA</name>
<dbReference type="AlphaFoldDB" id="A0AAV7LTU0"/>
<gene>
    <name evidence="1" type="ORF">NDU88_007437</name>
</gene>
<evidence type="ECO:0000313" key="1">
    <source>
        <dbReference type="EMBL" id="KAJ1094359.1"/>
    </source>
</evidence>
<dbReference type="Proteomes" id="UP001066276">
    <property type="component" value="Chromosome 11"/>
</dbReference>
<keyword evidence="2" id="KW-1185">Reference proteome</keyword>
<sequence>MLLIVAVINAVIYSRRRAPFITERAGGRGPVPSRDFRDVVVTVYSRGVVGALEFRTVVDDADTDGWHAVDVGSHCIARNRRQVGAERAEQADFFSQRNRRQVGAERAEQADFFSQRNRRQVAGPICGRLGIILLEREDFERAHRQEERISGAAGRGPDLRTFLAGHEDFERSRTGGRARAQFTEVRAFRLGGKLKKELAADPGAHCFRKKR</sequence>
<reference evidence="1" key="1">
    <citation type="journal article" date="2022" name="bioRxiv">
        <title>Sequencing and chromosome-scale assembly of the giantPleurodeles waltlgenome.</title>
        <authorList>
            <person name="Brown T."/>
            <person name="Elewa A."/>
            <person name="Iarovenko S."/>
            <person name="Subramanian E."/>
            <person name="Araus A.J."/>
            <person name="Petzold A."/>
            <person name="Susuki M."/>
            <person name="Suzuki K.-i.T."/>
            <person name="Hayashi T."/>
            <person name="Toyoda A."/>
            <person name="Oliveira C."/>
            <person name="Osipova E."/>
            <person name="Leigh N.D."/>
            <person name="Simon A."/>
            <person name="Yun M.H."/>
        </authorList>
    </citation>
    <scope>NUCLEOTIDE SEQUENCE</scope>
    <source>
        <strain evidence="1">20211129_DDA</strain>
        <tissue evidence="1">Liver</tissue>
    </source>
</reference>
<comment type="caution">
    <text evidence="1">The sequence shown here is derived from an EMBL/GenBank/DDBJ whole genome shotgun (WGS) entry which is preliminary data.</text>
</comment>
<proteinExistence type="predicted"/>
<dbReference type="EMBL" id="JANPWB010000015">
    <property type="protein sequence ID" value="KAJ1094359.1"/>
    <property type="molecule type" value="Genomic_DNA"/>
</dbReference>
<protein>
    <submittedName>
        <fullName evidence="1">Uncharacterized protein</fullName>
    </submittedName>
</protein>
<evidence type="ECO:0000313" key="2">
    <source>
        <dbReference type="Proteomes" id="UP001066276"/>
    </source>
</evidence>
<accession>A0AAV7LTU0</accession>
<organism evidence="1 2">
    <name type="scientific">Pleurodeles waltl</name>
    <name type="common">Iberian ribbed newt</name>
    <dbReference type="NCBI Taxonomy" id="8319"/>
    <lineage>
        <taxon>Eukaryota</taxon>
        <taxon>Metazoa</taxon>
        <taxon>Chordata</taxon>
        <taxon>Craniata</taxon>
        <taxon>Vertebrata</taxon>
        <taxon>Euteleostomi</taxon>
        <taxon>Amphibia</taxon>
        <taxon>Batrachia</taxon>
        <taxon>Caudata</taxon>
        <taxon>Salamandroidea</taxon>
        <taxon>Salamandridae</taxon>
        <taxon>Pleurodelinae</taxon>
        <taxon>Pleurodeles</taxon>
    </lineage>
</organism>